<organism evidence="1 2">
    <name type="scientific">Gynuella sunshinyii YC6258</name>
    <dbReference type="NCBI Taxonomy" id="1445510"/>
    <lineage>
        <taxon>Bacteria</taxon>
        <taxon>Pseudomonadati</taxon>
        <taxon>Pseudomonadota</taxon>
        <taxon>Gammaproteobacteria</taxon>
        <taxon>Oceanospirillales</taxon>
        <taxon>Saccharospirillaceae</taxon>
        <taxon>Gynuella</taxon>
    </lineage>
</organism>
<protein>
    <submittedName>
        <fullName evidence="1">Uncharacterized protein</fullName>
    </submittedName>
</protein>
<dbReference type="Proteomes" id="UP000032266">
    <property type="component" value="Chromosome"/>
</dbReference>
<evidence type="ECO:0000313" key="1">
    <source>
        <dbReference type="EMBL" id="AJQ97698.1"/>
    </source>
</evidence>
<dbReference type="KEGG" id="gsn:YC6258_05669"/>
<dbReference type="EMBL" id="CP007142">
    <property type="protein sequence ID" value="AJQ97698.1"/>
    <property type="molecule type" value="Genomic_DNA"/>
</dbReference>
<sequence>MALGIAFLTGQPHLDSCSLSQDQQQFAQQLIRRGVHLEPLNFPYREGMKPYRQQSPVATALTLSWQYLRSRTQQFSDNYSACLRDLINKHPRTLFLAGHCGLEFLNNIELPESCHHRIHVLAYGPIARCRLNYPTMLVQGRRDWISKIFFSDTDFQIQCGVSDYLRSPELLQLARLKIDKLLQDIPTPAPQKPVSSIS</sequence>
<gene>
    <name evidence="1" type="ORF">YC6258_05669</name>
</gene>
<dbReference type="RefSeq" id="WP_044619373.1">
    <property type="nucleotide sequence ID" value="NZ_CP007142.1"/>
</dbReference>
<keyword evidence="2" id="KW-1185">Reference proteome</keyword>
<dbReference type="AlphaFoldDB" id="A0A0C5VWM3"/>
<reference evidence="1 2" key="1">
    <citation type="submission" date="2014-01" db="EMBL/GenBank/DDBJ databases">
        <title>Full genme sequencing of cellulolytic bacterium Gynuella sunshinyii YC6258T gen. nov., sp. nov.</title>
        <authorList>
            <person name="Khan H."/>
            <person name="Chung E.J."/>
            <person name="Chung Y.R."/>
        </authorList>
    </citation>
    <scope>NUCLEOTIDE SEQUENCE [LARGE SCALE GENOMIC DNA]</scope>
    <source>
        <strain evidence="1 2">YC6258</strain>
    </source>
</reference>
<name>A0A0C5VWM3_9GAMM</name>
<dbReference type="OrthoDB" id="6002729at2"/>
<dbReference type="HOGENOM" id="CLU_1473011_0_0_6"/>
<evidence type="ECO:0000313" key="2">
    <source>
        <dbReference type="Proteomes" id="UP000032266"/>
    </source>
</evidence>
<accession>A0A0C5VWM3</accession>
<proteinExistence type="predicted"/>